<comment type="caution">
    <text evidence="1">The sequence shown here is derived from an EMBL/GenBank/DDBJ whole genome shotgun (WGS) entry which is preliminary data.</text>
</comment>
<gene>
    <name evidence="1" type="ORF">DCC81_05205</name>
</gene>
<evidence type="ECO:0000313" key="2">
    <source>
        <dbReference type="Proteomes" id="UP000244450"/>
    </source>
</evidence>
<accession>A0A2T7BMK5</accession>
<dbReference type="OrthoDB" id="9783680at2"/>
<dbReference type="EMBL" id="QCYK01000001">
    <property type="protein sequence ID" value="PUZ28879.1"/>
    <property type="molecule type" value="Genomic_DNA"/>
</dbReference>
<keyword evidence="2" id="KW-1185">Reference proteome</keyword>
<reference evidence="1 2" key="1">
    <citation type="submission" date="2018-04" db="EMBL/GenBank/DDBJ databases">
        <title>Chitinophaga fuyangensis sp. nov., isolated from soil in a chemical factory.</title>
        <authorList>
            <person name="Chen K."/>
        </authorList>
    </citation>
    <scope>NUCLEOTIDE SEQUENCE [LARGE SCALE GENOMIC DNA]</scope>
    <source>
        <strain evidence="1 2">LY-1</strain>
    </source>
</reference>
<dbReference type="AlphaFoldDB" id="A0A2T7BMK5"/>
<protein>
    <submittedName>
        <fullName evidence="1">Uncharacterized protein</fullName>
    </submittedName>
</protein>
<proteinExistence type="predicted"/>
<evidence type="ECO:0000313" key="1">
    <source>
        <dbReference type="EMBL" id="PUZ28879.1"/>
    </source>
</evidence>
<sequence length="205" mass="23063">MLQNRVDPYGHLIRTPARGAWMGNRGLLHNEHQQIQRTFKLKAWITCVLEFKGRKRTVMAPHRYTELFFPDEATAFSAGHRPCFECRRADAQRFKAAWLQGNPDAGFNEQTSINHIDNLLHAERINKKGEKVTYDAAAGTLPDGTFIVYNDHPHVIAGGQLYPWHATGYGTAVPLPAGHMVTVLTPRSIVNAFNAGYHPQRQLPA</sequence>
<organism evidence="1 2">
    <name type="scientific">Chitinophaga parva</name>
    <dbReference type="NCBI Taxonomy" id="2169414"/>
    <lineage>
        <taxon>Bacteria</taxon>
        <taxon>Pseudomonadati</taxon>
        <taxon>Bacteroidota</taxon>
        <taxon>Chitinophagia</taxon>
        <taxon>Chitinophagales</taxon>
        <taxon>Chitinophagaceae</taxon>
        <taxon>Chitinophaga</taxon>
    </lineage>
</organism>
<name>A0A2T7BMK5_9BACT</name>
<dbReference type="RefSeq" id="WP_108685519.1">
    <property type="nucleotide sequence ID" value="NZ_QCYK01000001.1"/>
</dbReference>
<dbReference type="Proteomes" id="UP000244450">
    <property type="component" value="Unassembled WGS sequence"/>
</dbReference>